<dbReference type="STRING" id="29920.A0A329SST7"/>
<evidence type="ECO:0000313" key="7">
    <source>
        <dbReference type="Proteomes" id="UP000251314"/>
    </source>
</evidence>
<dbReference type="VEuPathDB" id="FungiDB:PC110_g4047"/>
<dbReference type="EMBL" id="MJFZ01000060">
    <property type="protein sequence ID" value="RAW39729.1"/>
    <property type="molecule type" value="Genomic_DNA"/>
</dbReference>
<sequence length="1085" mass="121995">MRYLLGFLWPIFNYVQVEAQVSLPAQLFASYGSNSSTFASNTTCNTSTEFYDESALGCSQCVIANGASTLANAWLIPDNSSRIPGLATACTCDQDAIWKTRKESTCEMIWPVPCSLQVCTACPSDQVPSRDSSRCISCGNSTLGIHESIRECKCDANSIVQEKSENGSYLDSKECVVCTDNTVADSLTNTCEACPDPVMVIAANNSICTCPSDYQLVTSSFMSVQKCVRKTHINLISSKITLDNAKEMTYSAFLKEETGSSNSVVSVASAVLDDIFLPATTACYFYQSEKDIVSCQALGNLCALQHFDPQAPSCVVFDLIQRSGRSTTVNSINGWFTTLPFLSYRSVASSVVQTPIEMKMTSDAASNEGIDHLEFVLASFHVNGTLIGFRPLTNELAYCQPGSIGVTDSPSWMRFGVSALSEYSCNLEALQTSKLILHELFLVDQTKRNGEEGKFIPIPVKNLNYRDDIGVLVNQDRDTANDFLSHRFFFYDVQTGIPVDETSPKVIRYAETITLTVRTQASDPHFIYVPQLTIVYIDTQSPRSVAVSLRVAYTSDTDEFWSFAKALYTVGCVLAGCRVLLQTFNWYRRSIRNEVVENAMCQILSTMVSYSASSFAPVSFAVMFVMCSYFFMVFRLQSSTVLMLPEVNFDPLARGVDEYYPFRVLLPFSFFCQLVSVFRHVYRQAQLQLFFVDWEKPRATVMDIDSAKPTHASISVWRMILVVNEWNKLQTARKTSLCFTLVFVLFLLYGCNLRMLSLPVPRAQIQYVTLTTTAASTDAADHQMNPYLRFANVSIWWLIVYVGQRLWKWMIFERYIDEPREQLFIDLCTVSKVSCLFLDETYHGFYLHCRSPHPFADGSMRELVDQLKQEEAGLTAGRHLDSTFPNCQTFEIFVTRKWKRKFRNLYSSVRGDNPVDGRGGGGEGLIQRSFSPKGPSTLPLKGTDLKRQNGMVTTEAMVRNAEQLRGFLQSFIENQNDRYRWRIYRAHTCLTRLLDIPPDMSFSKQSLFLPDTDSKFAKASLLLGIENDLMLLDLLCFCLFDLWVGSHAISAVATYALQIVLLSTRAHVGRRNIVRSTLVDARFLI</sequence>
<reference evidence="4" key="2">
    <citation type="submission" date="2018-10" db="EMBL/GenBank/DDBJ databases">
        <title>Effector identification in a new, highly contiguous assembly of the strawberry crown rot pathogen Phytophthora cactorum.</title>
        <authorList>
            <person name="Armitage A.D."/>
            <person name="Nellist C.F."/>
            <person name="Bates H."/>
            <person name="Vickerstaff R.J."/>
            <person name="Harrison R.J."/>
        </authorList>
    </citation>
    <scope>NUCLEOTIDE SEQUENCE</scope>
    <source>
        <strain evidence="4">15-7</strain>
        <strain evidence="5">4040</strain>
    </source>
</reference>
<evidence type="ECO:0000313" key="6">
    <source>
        <dbReference type="EMBL" id="RAW39729.1"/>
    </source>
</evidence>
<dbReference type="EMBL" id="RCMK01000183">
    <property type="protein sequence ID" value="KAG2945418.1"/>
    <property type="molecule type" value="Genomic_DNA"/>
</dbReference>
<dbReference type="GO" id="GO:0060271">
    <property type="term" value="P:cilium assembly"/>
    <property type="evidence" value="ECO:0007669"/>
    <property type="project" value="InterPro"/>
</dbReference>
<dbReference type="Proteomes" id="UP000735874">
    <property type="component" value="Unassembled WGS sequence"/>
</dbReference>
<proteinExistence type="predicted"/>
<evidence type="ECO:0000313" key="5">
    <source>
        <dbReference type="EMBL" id="KAG2945418.1"/>
    </source>
</evidence>
<organism evidence="6 7">
    <name type="scientific">Phytophthora cactorum</name>
    <dbReference type="NCBI Taxonomy" id="29920"/>
    <lineage>
        <taxon>Eukaryota</taxon>
        <taxon>Sar</taxon>
        <taxon>Stramenopiles</taxon>
        <taxon>Oomycota</taxon>
        <taxon>Peronosporomycetes</taxon>
        <taxon>Peronosporales</taxon>
        <taxon>Peronosporaceae</taxon>
        <taxon>Phytophthora</taxon>
    </lineage>
</organism>
<dbReference type="AlphaFoldDB" id="A0A329SST7"/>
<feature type="region of interest" description="Disordered" evidence="1">
    <location>
        <begin position="913"/>
        <end position="937"/>
    </location>
</feature>
<dbReference type="GO" id="GO:0036038">
    <property type="term" value="C:MKS complex"/>
    <property type="evidence" value="ECO:0007669"/>
    <property type="project" value="InterPro"/>
</dbReference>
<protein>
    <recommendedName>
        <fullName evidence="8">Meckelin</fullName>
    </recommendedName>
</protein>
<dbReference type="PANTHER" id="PTHR21274:SF0">
    <property type="entry name" value="MECKELIN"/>
    <property type="match status" value="1"/>
</dbReference>
<gene>
    <name evidence="6" type="ORF">PC110_g4047</name>
    <name evidence="4" type="ORF">PC113_g8283</name>
    <name evidence="5" type="ORF">PC117_g8448</name>
</gene>
<evidence type="ECO:0000256" key="2">
    <source>
        <dbReference type="SAM" id="Phobius"/>
    </source>
</evidence>
<keyword evidence="2" id="KW-0812">Transmembrane</keyword>
<feature type="transmembrane region" description="Helical" evidence="2">
    <location>
        <begin position="560"/>
        <end position="581"/>
    </location>
</feature>
<dbReference type="InterPro" id="IPR009030">
    <property type="entry name" value="Growth_fac_rcpt_cys_sf"/>
</dbReference>
<feature type="transmembrane region" description="Helical" evidence="2">
    <location>
        <begin position="660"/>
        <end position="678"/>
    </location>
</feature>
<evidence type="ECO:0000256" key="3">
    <source>
        <dbReference type="SAM" id="SignalP"/>
    </source>
</evidence>
<dbReference type="Pfam" id="PF09773">
    <property type="entry name" value="Meckelin"/>
    <property type="match status" value="1"/>
</dbReference>
<dbReference type="PANTHER" id="PTHR21274">
    <property type="entry name" value="MECKELIN"/>
    <property type="match status" value="1"/>
</dbReference>
<keyword evidence="2" id="KW-0472">Membrane</keyword>
<dbReference type="EMBL" id="RCMG01000192">
    <property type="protein sequence ID" value="KAG2860166.1"/>
    <property type="molecule type" value="Genomic_DNA"/>
</dbReference>
<name>A0A329SST7_9STRA</name>
<evidence type="ECO:0000313" key="4">
    <source>
        <dbReference type="EMBL" id="KAG2860166.1"/>
    </source>
</evidence>
<accession>A0A329SST7</accession>
<evidence type="ECO:0000256" key="1">
    <source>
        <dbReference type="SAM" id="MobiDB-lite"/>
    </source>
</evidence>
<dbReference type="Proteomes" id="UP000736787">
    <property type="component" value="Unassembled WGS sequence"/>
</dbReference>
<feature type="signal peptide" evidence="3">
    <location>
        <begin position="1"/>
        <end position="19"/>
    </location>
</feature>
<dbReference type="OrthoDB" id="419138at2759"/>
<evidence type="ECO:0008006" key="8">
    <source>
        <dbReference type="Google" id="ProtNLM"/>
    </source>
</evidence>
<feature type="chain" id="PRO_5036061736" description="Meckelin" evidence="3">
    <location>
        <begin position="20"/>
        <end position="1085"/>
    </location>
</feature>
<reference evidence="6 7" key="1">
    <citation type="submission" date="2018-01" db="EMBL/GenBank/DDBJ databases">
        <title>Draft genome of the strawberry crown rot pathogen Phytophthora cactorum.</title>
        <authorList>
            <person name="Armitage A.D."/>
            <person name="Lysoe E."/>
            <person name="Nellist C.F."/>
            <person name="Harrison R.J."/>
            <person name="Brurberg M.B."/>
        </authorList>
    </citation>
    <scope>NUCLEOTIDE SEQUENCE [LARGE SCALE GENOMIC DNA]</scope>
    <source>
        <strain evidence="6 7">10300</strain>
    </source>
</reference>
<dbReference type="SUPFAM" id="SSF57184">
    <property type="entry name" value="Growth factor receptor domain"/>
    <property type="match status" value="1"/>
</dbReference>
<keyword evidence="7" id="KW-1185">Reference proteome</keyword>
<dbReference type="InterPro" id="IPR019170">
    <property type="entry name" value="Meckelin"/>
</dbReference>
<feature type="transmembrane region" description="Helical" evidence="2">
    <location>
        <begin position="737"/>
        <end position="756"/>
    </location>
</feature>
<feature type="transmembrane region" description="Helical" evidence="2">
    <location>
        <begin position="615"/>
        <end position="634"/>
    </location>
</feature>
<keyword evidence="2" id="KW-1133">Transmembrane helix</keyword>
<dbReference type="Proteomes" id="UP000251314">
    <property type="component" value="Unassembled WGS sequence"/>
</dbReference>
<comment type="caution">
    <text evidence="6">The sequence shown here is derived from an EMBL/GenBank/DDBJ whole genome shotgun (WGS) entry which is preliminary data.</text>
</comment>
<keyword evidence="3" id="KW-0732">Signal</keyword>